<feature type="compositionally biased region" description="Gly residues" evidence="1">
    <location>
        <begin position="1393"/>
        <end position="1402"/>
    </location>
</feature>
<organism evidence="4">
    <name type="scientific">Fonticula alba</name>
    <name type="common">Slime mold</name>
    <dbReference type="NCBI Taxonomy" id="691883"/>
    <lineage>
        <taxon>Eukaryota</taxon>
        <taxon>Rotosphaerida</taxon>
        <taxon>Fonticulaceae</taxon>
        <taxon>Fonticula</taxon>
    </lineage>
</organism>
<evidence type="ECO:0000313" key="4">
    <source>
        <dbReference type="EMBL" id="KCV72384.1"/>
    </source>
</evidence>
<gene>
    <name evidence="4" type="ORF">H696_01779</name>
</gene>
<feature type="compositionally biased region" description="Low complexity" evidence="1">
    <location>
        <begin position="776"/>
        <end position="787"/>
    </location>
</feature>
<accession>A0A058ZDC0</accession>
<dbReference type="Gene3D" id="3.30.530.20">
    <property type="match status" value="2"/>
</dbReference>
<dbReference type="RefSeq" id="XP_009493962.1">
    <property type="nucleotide sequence ID" value="XM_009495687.1"/>
</dbReference>
<name>A0A058ZDC0_FONAL</name>
<feature type="compositionally biased region" description="Low complexity" evidence="1">
    <location>
        <begin position="1403"/>
        <end position="1419"/>
    </location>
</feature>
<feature type="region of interest" description="Disordered" evidence="1">
    <location>
        <begin position="1250"/>
        <end position="1345"/>
    </location>
</feature>
<feature type="region of interest" description="Disordered" evidence="1">
    <location>
        <begin position="737"/>
        <end position="836"/>
    </location>
</feature>
<dbReference type="InterPro" id="IPR051213">
    <property type="entry name" value="START_lipid_transfer"/>
</dbReference>
<dbReference type="InterPro" id="IPR002913">
    <property type="entry name" value="START_lipid-bd_dom"/>
</dbReference>
<dbReference type="EMBL" id="KB932202">
    <property type="protein sequence ID" value="KCV72384.1"/>
    <property type="molecule type" value="Genomic_DNA"/>
</dbReference>
<keyword evidence="5" id="KW-1185">Reference proteome</keyword>
<keyword evidence="2" id="KW-1133">Transmembrane helix</keyword>
<dbReference type="InterPro" id="IPR023393">
    <property type="entry name" value="START-like_dom_sf"/>
</dbReference>
<evidence type="ECO:0000256" key="1">
    <source>
        <dbReference type="SAM" id="MobiDB-lite"/>
    </source>
</evidence>
<dbReference type="GeneID" id="20526504"/>
<keyword evidence="2" id="KW-0812">Transmembrane</keyword>
<dbReference type="GO" id="GO:0008289">
    <property type="term" value="F:lipid binding"/>
    <property type="evidence" value="ECO:0007669"/>
    <property type="project" value="InterPro"/>
</dbReference>
<dbReference type="SUPFAM" id="SSF55961">
    <property type="entry name" value="Bet v1-like"/>
    <property type="match status" value="2"/>
</dbReference>
<protein>
    <recommendedName>
        <fullName evidence="3">START domain-containing protein</fullName>
    </recommendedName>
</protein>
<dbReference type="PANTHER" id="PTHR19308:SF14">
    <property type="entry name" value="START DOMAIN-CONTAINING PROTEIN"/>
    <property type="match status" value="1"/>
</dbReference>
<evidence type="ECO:0000259" key="3">
    <source>
        <dbReference type="PROSITE" id="PS50848"/>
    </source>
</evidence>
<reference evidence="4" key="1">
    <citation type="submission" date="2013-04" db="EMBL/GenBank/DDBJ databases">
        <title>The Genome Sequence of Fonticula alba ATCC 38817.</title>
        <authorList>
            <consortium name="The Broad Institute Genomics Platform"/>
            <person name="Russ C."/>
            <person name="Cuomo C."/>
            <person name="Burger G."/>
            <person name="Gray M.W."/>
            <person name="Holland P.W.H."/>
            <person name="King N."/>
            <person name="Lang F.B.F."/>
            <person name="Roger A.J."/>
            <person name="Ruiz-Trillo I."/>
            <person name="Brown M."/>
            <person name="Walker B."/>
            <person name="Young S."/>
            <person name="Zeng Q."/>
            <person name="Gargeya S."/>
            <person name="Fitzgerald M."/>
            <person name="Haas B."/>
            <person name="Abouelleil A."/>
            <person name="Allen A.W."/>
            <person name="Alvarado L."/>
            <person name="Arachchi H.M."/>
            <person name="Berlin A.M."/>
            <person name="Chapman S.B."/>
            <person name="Gainer-Dewar J."/>
            <person name="Goldberg J."/>
            <person name="Griggs A."/>
            <person name="Gujja S."/>
            <person name="Hansen M."/>
            <person name="Howarth C."/>
            <person name="Imamovic A."/>
            <person name="Ireland A."/>
            <person name="Larimer J."/>
            <person name="McCowan C."/>
            <person name="Murphy C."/>
            <person name="Pearson M."/>
            <person name="Poon T.W."/>
            <person name="Priest M."/>
            <person name="Roberts A."/>
            <person name="Saif S."/>
            <person name="Shea T."/>
            <person name="Sisk P."/>
            <person name="Sykes S."/>
            <person name="Wortman J."/>
            <person name="Nusbaum C."/>
            <person name="Birren B."/>
        </authorList>
    </citation>
    <scope>NUCLEOTIDE SEQUENCE [LARGE SCALE GENOMIC DNA]</scope>
    <source>
        <strain evidence="4">ATCC 38817</strain>
    </source>
</reference>
<feature type="region of interest" description="Disordered" evidence="1">
    <location>
        <begin position="1361"/>
        <end position="1422"/>
    </location>
</feature>
<keyword evidence="2" id="KW-0472">Membrane</keyword>
<feature type="region of interest" description="Disordered" evidence="1">
    <location>
        <begin position="647"/>
        <end position="673"/>
    </location>
</feature>
<evidence type="ECO:0000256" key="2">
    <source>
        <dbReference type="SAM" id="Phobius"/>
    </source>
</evidence>
<proteinExistence type="predicted"/>
<feature type="transmembrane region" description="Helical" evidence="2">
    <location>
        <begin position="1446"/>
        <end position="1466"/>
    </location>
</feature>
<dbReference type="PROSITE" id="PS50848">
    <property type="entry name" value="START"/>
    <property type="match status" value="1"/>
</dbReference>
<feature type="compositionally biased region" description="Low complexity" evidence="1">
    <location>
        <begin position="755"/>
        <end position="769"/>
    </location>
</feature>
<dbReference type="GO" id="GO:0005737">
    <property type="term" value="C:cytoplasm"/>
    <property type="evidence" value="ECO:0007669"/>
    <property type="project" value="UniProtKB-ARBA"/>
</dbReference>
<dbReference type="Proteomes" id="UP000030693">
    <property type="component" value="Unassembled WGS sequence"/>
</dbReference>
<feature type="compositionally biased region" description="Low complexity" evidence="1">
    <location>
        <begin position="1361"/>
        <end position="1381"/>
    </location>
</feature>
<feature type="compositionally biased region" description="Low complexity" evidence="1">
    <location>
        <begin position="648"/>
        <end position="660"/>
    </location>
</feature>
<dbReference type="PANTHER" id="PTHR19308">
    <property type="entry name" value="PHOSPHATIDYLCHOLINE TRANSFER PROTEIN"/>
    <property type="match status" value="1"/>
</dbReference>
<evidence type="ECO:0000313" key="5">
    <source>
        <dbReference type="Proteomes" id="UP000030693"/>
    </source>
</evidence>
<feature type="domain" description="START" evidence="3">
    <location>
        <begin position="900"/>
        <end position="1099"/>
    </location>
</feature>
<sequence length="1502" mass="158996">MTSGGLAAEAASPMRDATPAPDYCFYAPGAHPIQRSSLALRSEIHHNYSREIIDSDEPPAGDVALHQLDRTLCREAQEAIENLEIMNSACQTEWPPYSHQDTSRSRVAVPARGGTGVTMVAPLPFGVDVSMQPIGGARARCRAVTLFPHAPPGHFLSLVMPLSSRAIWDDHYAGGRILRYVDGNTQMAQTRTRKKFGVAPRDFVLVSRCLIQPRSGALIQAAASTDAGDALLDRGHFDEVPFFLTAEETPVPVTAPGSVERCPGTAGCPDPGPGDHIRGWSHCIGWVLEPVAFDTRTGMSFCPRAGDFFRGDTHFNSCPDLPAVLPGPDAPATGRGRLQRVIGCGCPDAGCQIDPAVETPFVSIGTRVTYIGDVDLKGWIPRVVMGFVSSQMAAGVLRVAEAVAQSGGLPFPVRVRSRALCDMQFFHRLSRVQPLAGPGLSGGPAPPPGAEATACLSPFPEVDARPGPGHMLTRTSVPGPLVRRGSGGAAPSRRVRDLFELAWRAPAPGAAHVRAGLPFTDLFVDSVRYGTGFAAEVSVVVPCYAGYSPAGGLSRRDFAAQHRCPVPGHLRSRGQVHCAVAAEGAALPEPVAVEAVEVYRVSVANLAGHIIRIYHSPAGRLSTGRQVADTARQLAWEGLLRQREATDSPVVVRSPAARRPGPGGPPPEPVDCPELEAQRPLYRIRIWAEEDASSDSMGAPGPEFSVNGFAIRPAAHRLSMEDMARSEAAEGVRSGATAMCGPGPQHPALSGLMASGSSPLDLTSTDDSSYFTDARSSPLTPASSASTGLADDLELGPAGGRPSSALGGHAGPRLRRPFANKCLPGGPKHPTPLTDQGSRMLELAPLPVDGAAGPAPGADGQQPPTIDCGLDALHGCVLPPEAEALRDAAWERALHLHAEDKSKWTSLGSMGRVRMQVYMRADPQAPLGVIACRTVIDGMTPRQLLACVYDNQPRRKWDVPLYDWAVIRRVLAPDTYISQSRVNGRLGVSARDMVVLCHFKEVHTPGHQWDPASGHGGTLLHNSVSFGGMGCPQLNEEQDVPAWARALDSRSPVGCVRMQTHVLFWAAEPAPDSTMEHPRTMLTHISMTDPCGWLPKYLLMVARSEIPLVVDRMADHLHKHGPSPYVRQVGGAIARGEPAHFQQEGYFELNLLARLRPTRHLPGDMPPRGPSRTVICIPREAFPFGADLHIESTHPTVCLVRAWYCVDERLGPKASEVRIFVDLSLLAGSTAETAVDAMVKILVRHRRPEGWRPAGRHRPASAEAPASAWKDITVQGSRRISRIHDDGLDEEDDSEAGGHGEPCGRAAGQATAERHPSRPGTSGLSGSGDFPEEEEPGTCRTVDIPPAGRALSARASVALAAGQAHASGPPSGTWGTSSPGPLAHPHQQSGFWGPTGGTGSGGAAAAAGGSRAATRPATGRDVGSGVTASLGAMLNTAVALLQRRPLGVGVSLGTSFLLALLVVRLFRARARAGAALRGLLIILTGRLHQRLLAGAAAAARDH</sequence>